<name>A0A382MSC6_9ZZZZ</name>
<dbReference type="AlphaFoldDB" id="A0A382MSC6"/>
<sequence length="150" mass="15900">VAPTTTEAADFCPNGIPSECFRERFDLDCADQILDPSRVNDFIHDNERPTSQELASLAGCPPGEQLGPDDEGAGNGHPGSDDQALDLPGDDTSKGPPEFDEECAADVMGASRANSMLAGGGFELSDSEREAIELCEYDKQHAGPLASEWT</sequence>
<gene>
    <name evidence="2" type="ORF">METZ01_LOCUS304324</name>
</gene>
<evidence type="ECO:0000256" key="1">
    <source>
        <dbReference type="SAM" id="MobiDB-lite"/>
    </source>
</evidence>
<reference evidence="2" key="1">
    <citation type="submission" date="2018-05" db="EMBL/GenBank/DDBJ databases">
        <authorList>
            <person name="Lanie J.A."/>
            <person name="Ng W.-L."/>
            <person name="Kazmierczak K.M."/>
            <person name="Andrzejewski T.M."/>
            <person name="Davidsen T.M."/>
            <person name="Wayne K.J."/>
            <person name="Tettelin H."/>
            <person name="Glass J.I."/>
            <person name="Rusch D."/>
            <person name="Podicherti R."/>
            <person name="Tsui H.-C.T."/>
            <person name="Winkler M.E."/>
        </authorList>
    </citation>
    <scope>NUCLEOTIDE SEQUENCE</scope>
</reference>
<feature type="region of interest" description="Disordered" evidence="1">
    <location>
        <begin position="40"/>
        <end position="101"/>
    </location>
</feature>
<protein>
    <submittedName>
        <fullName evidence="2">Uncharacterized protein</fullName>
    </submittedName>
</protein>
<proteinExistence type="predicted"/>
<organism evidence="2">
    <name type="scientific">marine metagenome</name>
    <dbReference type="NCBI Taxonomy" id="408172"/>
    <lineage>
        <taxon>unclassified sequences</taxon>
        <taxon>metagenomes</taxon>
        <taxon>ecological metagenomes</taxon>
    </lineage>
</organism>
<feature type="non-terminal residue" evidence="2">
    <location>
        <position position="1"/>
    </location>
</feature>
<dbReference type="EMBL" id="UINC01095410">
    <property type="protein sequence ID" value="SVC51470.1"/>
    <property type="molecule type" value="Genomic_DNA"/>
</dbReference>
<accession>A0A382MSC6</accession>
<feature type="non-terminal residue" evidence="2">
    <location>
        <position position="150"/>
    </location>
</feature>
<evidence type="ECO:0000313" key="2">
    <source>
        <dbReference type="EMBL" id="SVC51470.1"/>
    </source>
</evidence>
<feature type="compositionally biased region" description="Basic and acidic residues" evidence="1">
    <location>
        <begin position="41"/>
        <end position="50"/>
    </location>
</feature>